<feature type="compositionally biased region" description="Pro residues" evidence="1">
    <location>
        <begin position="449"/>
        <end position="458"/>
    </location>
</feature>
<proteinExistence type="predicted"/>
<name>R4XDW4_TAPDE</name>
<evidence type="ECO:0000256" key="1">
    <source>
        <dbReference type="SAM" id="MobiDB-lite"/>
    </source>
</evidence>
<feature type="region of interest" description="Disordered" evidence="1">
    <location>
        <begin position="424"/>
        <end position="483"/>
    </location>
</feature>
<dbReference type="eggNOG" id="ENOG502SFH8">
    <property type="taxonomic scope" value="Eukaryota"/>
</dbReference>
<comment type="caution">
    <text evidence="2">The sequence shown here is derived from an EMBL/GenBank/DDBJ whole genome shotgun (WGS) entry which is preliminary data.</text>
</comment>
<organism evidence="2 3">
    <name type="scientific">Taphrina deformans (strain PYCC 5710 / ATCC 11124 / CBS 356.35 / IMI 108563 / JCM 9778 / NBRC 8474)</name>
    <name type="common">Peach leaf curl fungus</name>
    <name type="synonym">Lalaria deformans</name>
    <dbReference type="NCBI Taxonomy" id="1097556"/>
    <lineage>
        <taxon>Eukaryota</taxon>
        <taxon>Fungi</taxon>
        <taxon>Dikarya</taxon>
        <taxon>Ascomycota</taxon>
        <taxon>Taphrinomycotina</taxon>
        <taxon>Taphrinomycetes</taxon>
        <taxon>Taphrinales</taxon>
        <taxon>Taphrinaceae</taxon>
        <taxon>Taphrina</taxon>
    </lineage>
</organism>
<accession>R4XDW4</accession>
<gene>
    <name evidence="2" type="ORF">TAPDE_004384</name>
</gene>
<dbReference type="STRING" id="1097556.R4XDW4"/>
<protein>
    <submittedName>
        <fullName evidence="2">Uncharacterized protein</fullName>
    </submittedName>
</protein>
<dbReference type="OrthoDB" id="391988at2759"/>
<dbReference type="VEuPathDB" id="FungiDB:TAPDE_004384"/>
<evidence type="ECO:0000313" key="3">
    <source>
        <dbReference type="Proteomes" id="UP000013776"/>
    </source>
</evidence>
<feature type="compositionally biased region" description="Pro residues" evidence="1">
    <location>
        <begin position="366"/>
        <end position="375"/>
    </location>
</feature>
<dbReference type="EMBL" id="CAHR02000195">
    <property type="protein sequence ID" value="CCG84020.1"/>
    <property type="molecule type" value="Genomic_DNA"/>
</dbReference>
<keyword evidence="3" id="KW-1185">Reference proteome</keyword>
<dbReference type="AlphaFoldDB" id="R4XDW4"/>
<sequence length="563" mass="62795">MEGNSVVDDILDECSQFRVLLVGSSRGKAQLLREIFGVNRITRYPAELSKDEELYSKENDYFVAHVFDDWHGAADVLKRRSRGEADEVIHCIWHYVDSQDAPGLVSGEGSDQACPADIHRYGVPVITIFGRFDNIVTRASELGRRRRLAQSMSDNELSDAEQIRKVMEAIHLYLMQYGQRVAIASKLASSKITFLNMVIRELTKNRQAQMLLIIAQRLNPTWKFETSLSLAMKQFLIGTVSTASPLPIPFAGLIGSQAATYMIKQDVIRIWNIYDPDYLCAGADGQTSMMDTLLGIPKMGAKRLLYMIPVVGQISGIWETPILARALGGLMIDLTLLMERAFLATMGIDDVVGSPIRTPVRRLPTPGSPVTPIRPIPRSQYGRNGTKSPLSAEVLRSRQHLISPNQRPESPLRRDTDLISLIDVEEEQNRLATPPRPPARAKPSIIKPALPPKPPRPTTPKGNSPSRPMSGSPAMPALELSTPTSSGVLDLRIRPASLPLTAKMLEHIVQEYQPVKESVKLELEEFFDQEGLGLKRSFQKDTVRRKLDEIVHGWRLSEVVDMV</sequence>
<reference evidence="2 3" key="1">
    <citation type="journal article" date="2013" name="MBio">
        <title>Genome sequencing of the plant pathogen Taphrina deformans, the causal agent of peach leaf curl.</title>
        <authorList>
            <person name="Cisse O.H."/>
            <person name="Almeida J.M.G.C.F."/>
            <person name="Fonseca A."/>
            <person name="Kumar A.A."/>
            <person name="Salojaervi J."/>
            <person name="Overmyer K."/>
            <person name="Hauser P.M."/>
            <person name="Pagni M."/>
        </authorList>
    </citation>
    <scope>NUCLEOTIDE SEQUENCE [LARGE SCALE GENOMIC DNA]</scope>
    <source>
        <strain evidence="3">PYCC 5710 / ATCC 11124 / CBS 356.35 / IMI 108563 / JCM 9778 / NBRC 8474</strain>
    </source>
</reference>
<dbReference type="Proteomes" id="UP000013776">
    <property type="component" value="Unassembled WGS sequence"/>
</dbReference>
<evidence type="ECO:0000313" key="2">
    <source>
        <dbReference type="EMBL" id="CCG84020.1"/>
    </source>
</evidence>
<feature type="region of interest" description="Disordered" evidence="1">
    <location>
        <begin position="355"/>
        <end position="388"/>
    </location>
</feature>